<sequence length="413" mass="45303">MAAPPPPSRSWAGLPVAFLHAILRRVPCPDDRRRTCLVCRAWRAAAAGLPPTGPPRALPWLLLPTPGPDGSTRAACCALGGCGVHRHLTVAPRGARCFVSHDGAWIFLHFREPRSHQLLNVPTGRARELPAALLARTGLLAHDMAVLAAALSSSPEDAGCLAVAIVASGQDDPAAGAGASAAVPPRPRRRRCVAFWRMGWPRAYEIAPPGALAPLDAEDVVYHDGAFHLLLTHGEHVHVCTPALLPNGFRTDWEERRFHPGGRTDDGQHVRARYLVVSRGELLMVVRFADGPAPPWTTSSFKVFRATRWRMLFPDLARSYPWAWSELDALGGRMLFVGYGCSRSYEVDRYPGFKDGVYFLDDGKFYDEAVIFGNDDVRQYPCGDNGKWSQGHVQRCFPRPDASDHSPPAWLLP</sequence>
<name>A0A2S3IDB8_9POAL</name>
<feature type="domain" description="KIB1-4 beta-propeller" evidence="1">
    <location>
        <begin position="92"/>
        <end position="367"/>
    </location>
</feature>
<dbReference type="Proteomes" id="UP000243499">
    <property type="component" value="Chromosome 8"/>
</dbReference>
<evidence type="ECO:0000259" key="1">
    <source>
        <dbReference type="Pfam" id="PF03478"/>
    </source>
</evidence>
<protein>
    <recommendedName>
        <fullName evidence="1">KIB1-4 beta-propeller domain-containing protein</fullName>
    </recommendedName>
</protein>
<organism evidence="2">
    <name type="scientific">Panicum hallii</name>
    <dbReference type="NCBI Taxonomy" id="206008"/>
    <lineage>
        <taxon>Eukaryota</taxon>
        <taxon>Viridiplantae</taxon>
        <taxon>Streptophyta</taxon>
        <taxon>Embryophyta</taxon>
        <taxon>Tracheophyta</taxon>
        <taxon>Spermatophyta</taxon>
        <taxon>Magnoliopsida</taxon>
        <taxon>Liliopsida</taxon>
        <taxon>Poales</taxon>
        <taxon>Poaceae</taxon>
        <taxon>PACMAD clade</taxon>
        <taxon>Panicoideae</taxon>
        <taxon>Panicodae</taxon>
        <taxon>Paniceae</taxon>
        <taxon>Panicinae</taxon>
        <taxon>Panicum</taxon>
        <taxon>Panicum sect. Panicum</taxon>
    </lineage>
</organism>
<dbReference type="EMBL" id="CM008053">
    <property type="protein sequence ID" value="PAN41846.1"/>
    <property type="molecule type" value="Genomic_DNA"/>
</dbReference>
<dbReference type="Gramene" id="PAN41846">
    <property type="protein sequence ID" value="PAN41846"/>
    <property type="gene ID" value="PAHAL_8G073400"/>
</dbReference>
<evidence type="ECO:0000313" key="2">
    <source>
        <dbReference type="EMBL" id="PAN41846.1"/>
    </source>
</evidence>
<dbReference type="Pfam" id="PF03478">
    <property type="entry name" value="Beta-prop_KIB1-4"/>
    <property type="match status" value="1"/>
</dbReference>
<accession>A0A2S3IDB8</accession>
<dbReference type="PANTHER" id="PTHR33110">
    <property type="entry name" value="F-BOX/KELCH-REPEAT PROTEIN-RELATED"/>
    <property type="match status" value="1"/>
</dbReference>
<dbReference type="InterPro" id="IPR036047">
    <property type="entry name" value="F-box-like_dom_sf"/>
</dbReference>
<dbReference type="PANTHER" id="PTHR33110:SF125">
    <property type="entry name" value="OS05G0570350 PROTEIN"/>
    <property type="match status" value="1"/>
</dbReference>
<dbReference type="AlphaFoldDB" id="A0A2S3IDB8"/>
<proteinExistence type="predicted"/>
<dbReference type="InterPro" id="IPR005174">
    <property type="entry name" value="KIB1-4_b-propeller"/>
</dbReference>
<dbReference type="Gene3D" id="1.20.1280.50">
    <property type="match status" value="1"/>
</dbReference>
<dbReference type="SUPFAM" id="SSF81383">
    <property type="entry name" value="F-box domain"/>
    <property type="match status" value="1"/>
</dbReference>
<gene>
    <name evidence="2" type="ORF">PAHAL_8G073400</name>
</gene>
<reference evidence="2" key="1">
    <citation type="submission" date="2018-04" db="EMBL/GenBank/DDBJ databases">
        <title>WGS assembly of Panicum hallii.</title>
        <authorList>
            <person name="Lovell J."/>
            <person name="Jenkins J."/>
            <person name="Lowry D."/>
            <person name="Mamidi S."/>
            <person name="Sreedasyam A."/>
            <person name="Weng X."/>
            <person name="Barry K."/>
            <person name="Bonette J."/>
            <person name="Campitelli B."/>
            <person name="Daum C."/>
            <person name="Gordon S."/>
            <person name="Gould B."/>
            <person name="Lipzen A."/>
            <person name="Macqueen A."/>
            <person name="Palacio-Mejia J."/>
            <person name="Plott C."/>
            <person name="Shakirov E."/>
            <person name="Shu S."/>
            <person name="Yoshinaga Y."/>
            <person name="Zane M."/>
            <person name="Rokhsar D."/>
            <person name="Grimwood J."/>
            <person name="Schmutz J."/>
            <person name="Juenger T."/>
        </authorList>
    </citation>
    <scope>NUCLEOTIDE SEQUENCE [LARGE SCALE GENOMIC DNA]</scope>
    <source>
        <strain evidence="2">FIL2</strain>
    </source>
</reference>